<dbReference type="InterPro" id="IPR038108">
    <property type="entry name" value="RPN13_DEUBAD_sf"/>
</dbReference>
<keyword evidence="6" id="KW-1185">Reference proteome</keyword>
<sequence>MPMSLTQLSFGSQKKNQVPSSSSQSFHNYYDGYEVAEEEGDRVEFSDKDEVGDEEEIGSAEDYLGVPTVEQQFDLDRGATNESDPDHFPYLLQDVLNFNQFSSNLTIEEQQQLLKYLPSVDTARLPDSLKSMFASPQFKENISSFQKLHVKGVFNLSLSEDRKCSSINEGSVVQGGPNAIANGNSTNVKRMRGQLQNSPDNEVYWKDSKLV</sequence>
<comment type="subcellular location">
    <subcellularLocation>
        <location evidence="1">Nucleus</location>
    </subcellularLocation>
</comment>
<organism evidence="5 6">
    <name type="scientific">Rhododendron griersonianum</name>
    <dbReference type="NCBI Taxonomy" id="479676"/>
    <lineage>
        <taxon>Eukaryota</taxon>
        <taxon>Viridiplantae</taxon>
        <taxon>Streptophyta</taxon>
        <taxon>Embryophyta</taxon>
        <taxon>Tracheophyta</taxon>
        <taxon>Spermatophyta</taxon>
        <taxon>Magnoliopsida</taxon>
        <taxon>eudicotyledons</taxon>
        <taxon>Gunneridae</taxon>
        <taxon>Pentapetalae</taxon>
        <taxon>asterids</taxon>
        <taxon>Ericales</taxon>
        <taxon>Ericaceae</taxon>
        <taxon>Ericoideae</taxon>
        <taxon>Rhodoreae</taxon>
        <taxon>Rhododendron</taxon>
    </lineage>
</organism>
<dbReference type="InterPro" id="IPR044867">
    <property type="entry name" value="DEUBAD_dom"/>
</dbReference>
<name>A0AAV6K0M2_9ERIC</name>
<evidence type="ECO:0000256" key="3">
    <source>
        <dbReference type="SAM" id="MobiDB-lite"/>
    </source>
</evidence>
<dbReference type="Proteomes" id="UP000823749">
    <property type="component" value="Chromosome 6"/>
</dbReference>
<dbReference type="GO" id="GO:0005634">
    <property type="term" value="C:nucleus"/>
    <property type="evidence" value="ECO:0007669"/>
    <property type="project" value="UniProtKB-SubCell"/>
</dbReference>
<reference evidence="5 6" key="1">
    <citation type="submission" date="2020-08" db="EMBL/GenBank/DDBJ databases">
        <title>Plant Genome Project.</title>
        <authorList>
            <person name="Zhang R.-G."/>
        </authorList>
    </citation>
    <scope>NUCLEOTIDE SEQUENCE [LARGE SCALE GENOMIC DNA]</scope>
    <source>
        <strain evidence="5">WSP0</strain>
        <tissue evidence="5">Leaf</tissue>
    </source>
</reference>
<dbReference type="AlphaFoldDB" id="A0AAV6K0M2"/>
<comment type="caution">
    <text evidence="5">The sequence shown here is derived from an EMBL/GenBank/DDBJ whole genome shotgun (WGS) entry which is preliminary data.</text>
</comment>
<feature type="region of interest" description="Disordered" evidence="3">
    <location>
        <begin position="1"/>
        <end position="63"/>
    </location>
</feature>
<accession>A0AAV6K0M2</accession>
<keyword evidence="2" id="KW-0539">Nucleus</keyword>
<dbReference type="PROSITE" id="PS51916">
    <property type="entry name" value="DEUBAD"/>
    <property type="match status" value="1"/>
</dbReference>
<evidence type="ECO:0000256" key="2">
    <source>
        <dbReference type="ARBA" id="ARBA00023242"/>
    </source>
</evidence>
<dbReference type="EMBL" id="JACTNZ010000006">
    <property type="protein sequence ID" value="KAG5545951.1"/>
    <property type="molecule type" value="Genomic_DNA"/>
</dbReference>
<evidence type="ECO:0000256" key="1">
    <source>
        <dbReference type="ARBA" id="ARBA00004123"/>
    </source>
</evidence>
<feature type="compositionally biased region" description="Polar residues" evidence="3">
    <location>
        <begin position="1"/>
        <end position="27"/>
    </location>
</feature>
<proteinExistence type="predicted"/>
<evidence type="ECO:0000313" key="6">
    <source>
        <dbReference type="Proteomes" id="UP000823749"/>
    </source>
</evidence>
<gene>
    <name evidence="5" type="ORF">RHGRI_018196</name>
</gene>
<feature type="compositionally biased region" description="Acidic residues" evidence="3">
    <location>
        <begin position="50"/>
        <end position="59"/>
    </location>
</feature>
<evidence type="ECO:0000259" key="4">
    <source>
        <dbReference type="PROSITE" id="PS51916"/>
    </source>
</evidence>
<evidence type="ECO:0000313" key="5">
    <source>
        <dbReference type="EMBL" id="KAG5545951.1"/>
    </source>
</evidence>
<dbReference type="Gene3D" id="1.10.2020.20">
    <property type="match status" value="1"/>
</dbReference>
<protein>
    <recommendedName>
        <fullName evidence="4">DEUBAD domain-containing protein</fullName>
    </recommendedName>
</protein>
<feature type="domain" description="DEUBAD" evidence="4">
    <location>
        <begin position="82"/>
        <end position="194"/>
    </location>
</feature>